<comment type="subcellular location">
    <subcellularLocation>
        <location evidence="1">Cell membrane</location>
        <topology evidence="1">Multi-pass membrane protein</topology>
    </subcellularLocation>
</comment>
<dbReference type="InterPro" id="IPR011066">
    <property type="entry name" value="MscS_channel_C_sf"/>
</dbReference>
<dbReference type="Gene3D" id="2.30.30.60">
    <property type="match status" value="1"/>
</dbReference>
<evidence type="ECO:0000259" key="9">
    <source>
        <dbReference type="Pfam" id="PF21082"/>
    </source>
</evidence>
<organism evidence="10 11">
    <name type="scientific">Cetobacterium ceti</name>
    <dbReference type="NCBI Taxonomy" id="180163"/>
    <lineage>
        <taxon>Bacteria</taxon>
        <taxon>Fusobacteriati</taxon>
        <taxon>Fusobacteriota</taxon>
        <taxon>Fusobacteriia</taxon>
        <taxon>Fusobacteriales</taxon>
        <taxon>Fusobacteriaceae</taxon>
        <taxon>Cetobacterium</taxon>
    </lineage>
</organism>
<keyword evidence="4 7" id="KW-0812">Transmembrane</keyword>
<evidence type="ECO:0000259" key="8">
    <source>
        <dbReference type="Pfam" id="PF00924"/>
    </source>
</evidence>
<keyword evidence="5 7" id="KW-1133">Transmembrane helix</keyword>
<keyword evidence="3" id="KW-1003">Cell membrane</keyword>
<gene>
    <name evidence="10" type="ORF">SAMN02745174_00735</name>
</gene>
<evidence type="ECO:0000256" key="3">
    <source>
        <dbReference type="ARBA" id="ARBA00022475"/>
    </source>
</evidence>
<dbReference type="SUPFAM" id="SSF82689">
    <property type="entry name" value="Mechanosensitive channel protein MscS (YggB), C-terminal domain"/>
    <property type="match status" value="1"/>
</dbReference>
<keyword evidence="11" id="KW-1185">Reference proteome</keyword>
<dbReference type="RefSeq" id="WP_078693279.1">
    <property type="nucleotide sequence ID" value="NZ_FUWX01000006.1"/>
</dbReference>
<dbReference type="OrthoDB" id="9809206at2"/>
<dbReference type="Pfam" id="PF21082">
    <property type="entry name" value="MS_channel_3rd"/>
    <property type="match status" value="1"/>
</dbReference>
<dbReference type="GO" id="GO:0005886">
    <property type="term" value="C:plasma membrane"/>
    <property type="evidence" value="ECO:0007669"/>
    <property type="project" value="UniProtKB-SubCell"/>
</dbReference>
<evidence type="ECO:0000256" key="6">
    <source>
        <dbReference type="ARBA" id="ARBA00023136"/>
    </source>
</evidence>
<feature type="transmembrane region" description="Helical" evidence="7">
    <location>
        <begin position="32"/>
        <end position="49"/>
    </location>
</feature>
<reference evidence="10 11" key="1">
    <citation type="submission" date="2017-02" db="EMBL/GenBank/DDBJ databases">
        <authorList>
            <person name="Peterson S.W."/>
        </authorList>
    </citation>
    <scope>NUCLEOTIDE SEQUENCE [LARGE SCALE GENOMIC DNA]</scope>
    <source>
        <strain evidence="10 11">ATCC 700028</strain>
    </source>
</reference>
<evidence type="ECO:0000256" key="7">
    <source>
        <dbReference type="SAM" id="Phobius"/>
    </source>
</evidence>
<dbReference type="SUPFAM" id="SSF50182">
    <property type="entry name" value="Sm-like ribonucleoproteins"/>
    <property type="match status" value="1"/>
</dbReference>
<dbReference type="GO" id="GO:0008381">
    <property type="term" value="F:mechanosensitive monoatomic ion channel activity"/>
    <property type="evidence" value="ECO:0007669"/>
    <property type="project" value="InterPro"/>
</dbReference>
<dbReference type="PANTHER" id="PTHR30221:SF1">
    <property type="entry name" value="SMALL-CONDUCTANCE MECHANOSENSITIVE CHANNEL"/>
    <property type="match status" value="1"/>
</dbReference>
<dbReference type="Gene3D" id="1.10.287.1260">
    <property type="match status" value="1"/>
</dbReference>
<name>A0A1T4L8G1_9FUSO</name>
<evidence type="ECO:0000256" key="5">
    <source>
        <dbReference type="ARBA" id="ARBA00022989"/>
    </source>
</evidence>
<dbReference type="EMBL" id="FUWX01000006">
    <property type="protein sequence ID" value="SJZ50797.1"/>
    <property type="molecule type" value="Genomic_DNA"/>
</dbReference>
<feature type="transmembrane region" description="Helical" evidence="7">
    <location>
        <begin position="103"/>
        <end position="119"/>
    </location>
</feature>
<sequence length="288" mass="32795">MKNNIDNFTSFSQEVWHKLLNKGTMVDVTVDFIYIVLKVILCLLIYYFGNKIFKKILHMFHETSNYKSLDESLKSFMSSVSNLGINIILITSCLIILGVKESSLIAFLGTIGIGIGLALKDNLSNFAGGIIILLFKTYKVGDEVEIADHMGYVKAIDIFCTSVRTHNNDLVLIPNGKIVSDKIINYTKTPTRRLKFIVSIGYDDNIDLARKVLEEMLSNNPLVLKDPKVYTHVDEYADSSINIALKGWCINENYWTIYKQTLNEIKPTLDKYNINIPYPQMDVFIKNK</sequence>
<protein>
    <submittedName>
        <fullName evidence="10">Small conductance mechanosensitive channel</fullName>
    </submittedName>
</protein>
<dbReference type="InterPro" id="IPR010920">
    <property type="entry name" value="LSM_dom_sf"/>
</dbReference>
<dbReference type="Gene3D" id="3.30.70.100">
    <property type="match status" value="1"/>
</dbReference>
<evidence type="ECO:0000313" key="10">
    <source>
        <dbReference type="EMBL" id="SJZ50797.1"/>
    </source>
</evidence>
<dbReference type="InterPro" id="IPR023408">
    <property type="entry name" value="MscS_beta-dom_sf"/>
</dbReference>
<dbReference type="InterPro" id="IPR006685">
    <property type="entry name" value="MscS_channel_2nd"/>
</dbReference>
<evidence type="ECO:0000313" key="11">
    <source>
        <dbReference type="Proteomes" id="UP000191153"/>
    </source>
</evidence>
<dbReference type="InterPro" id="IPR045275">
    <property type="entry name" value="MscS_archaea/bacteria_type"/>
</dbReference>
<dbReference type="AlphaFoldDB" id="A0A1T4L8G1"/>
<feature type="domain" description="Mechanosensitive ion channel MscS" evidence="8">
    <location>
        <begin position="123"/>
        <end position="188"/>
    </location>
</feature>
<feature type="transmembrane region" description="Helical" evidence="7">
    <location>
        <begin position="76"/>
        <end position="97"/>
    </location>
</feature>
<dbReference type="PANTHER" id="PTHR30221">
    <property type="entry name" value="SMALL-CONDUCTANCE MECHANOSENSITIVE CHANNEL"/>
    <property type="match status" value="1"/>
</dbReference>
<dbReference type="InterPro" id="IPR011014">
    <property type="entry name" value="MscS_channel_TM-2"/>
</dbReference>
<accession>A0A1T4L8G1</accession>
<keyword evidence="6 7" id="KW-0472">Membrane</keyword>
<proteinExistence type="inferred from homology"/>
<dbReference type="Proteomes" id="UP000191153">
    <property type="component" value="Unassembled WGS sequence"/>
</dbReference>
<dbReference type="SUPFAM" id="SSF82861">
    <property type="entry name" value="Mechanosensitive channel protein MscS (YggB), transmembrane region"/>
    <property type="match status" value="1"/>
</dbReference>
<comment type="similarity">
    <text evidence="2">Belongs to the MscS (TC 1.A.23) family.</text>
</comment>
<evidence type="ECO:0000256" key="1">
    <source>
        <dbReference type="ARBA" id="ARBA00004651"/>
    </source>
</evidence>
<dbReference type="InterPro" id="IPR049278">
    <property type="entry name" value="MS_channel_C"/>
</dbReference>
<evidence type="ECO:0000256" key="2">
    <source>
        <dbReference type="ARBA" id="ARBA00008017"/>
    </source>
</evidence>
<dbReference type="Pfam" id="PF00924">
    <property type="entry name" value="MS_channel_2nd"/>
    <property type="match status" value="1"/>
</dbReference>
<feature type="domain" description="Mechanosensitive ion channel MscS C-terminal" evidence="9">
    <location>
        <begin position="195"/>
        <end position="276"/>
    </location>
</feature>
<evidence type="ECO:0000256" key="4">
    <source>
        <dbReference type="ARBA" id="ARBA00022692"/>
    </source>
</evidence>